<dbReference type="Gene3D" id="1.10.287.130">
    <property type="match status" value="1"/>
</dbReference>
<dbReference type="SUPFAM" id="SSF55785">
    <property type="entry name" value="PYP-like sensor domain (PAS domain)"/>
    <property type="match status" value="1"/>
</dbReference>
<keyword evidence="6" id="KW-0418">Kinase</keyword>
<feature type="domain" description="PAC" evidence="11">
    <location>
        <begin position="98"/>
        <end position="149"/>
    </location>
</feature>
<dbReference type="InterPro" id="IPR036097">
    <property type="entry name" value="HisK_dim/P_sf"/>
</dbReference>
<dbReference type="InterPro" id="IPR004358">
    <property type="entry name" value="Sig_transdc_His_kin-like_C"/>
</dbReference>
<dbReference type="NCBIfam" id="TIGR00229">
    <property type="entry name" value="sensory_box"/>
    <property type="match status" value="1"/>
</dbReference>
<dbReference type="PROSITE" id="PS50113">
    <property type="entry name" value="PAC"/>
    <property type="match status" value="1"/>
</dbReference>
<keyword evidence="12" id="KW-0547">Nucleotide-binding</keyword>
<sequence length="391" mass="42118">MALDERDPGRSSSADAQVGAQAMSQSSERYASMFTHHPHATYSVDPRGYFTDANQLSLEMTGLSLEEMRQTHFRQVIHPDDVHLIQDGFDRAMAGDPQVVEARVVRIDGEVIDIRCTAIPVIVGGEVVGVHGVTEDVTEAKRVLRELEEANAAKTLFLATVSHEVRTPLAALMGASELLLDTDLPPEPEHFARIVHRSGERLLHLVQEILEFSGLEARQTVLRRAPVDVRAIVDDVASWAVPLAEQQGLAIRFTVDEGVPASGLGDTRRITQVVTNLVQNAIAYTEHGSVDVLVSGRPCSADGPGVGSWVDFRVRDTGIGIADDDLRTLFDPFVQADPQSAGDRLGVGLGLAICRELVDLMSGHLGVESTLGEGSAFTFGLPLPPACGVSR</sequence>
<dbReference type="PROSITE" id="PS50109">
    <property type="entry name" value="HIS_KIN"/>
    <property type="match status" value="1"/>
</dbReference>
<dbReference type="CDD" id="cd00082">
    <property type="entry name" value="HisKA"/>
    <property type="match status" value="1"/>
</dbReference>
<evidence type="ECO:0000256" key="7">
    <source>
        <dbReference type="ARBA" id="ARBA00023012"/>
    </source>
</evidence>
<dbReference type="InterPro" id="IPR035965">
    <property type="entry name" value="PAS-like_dom_sf"/>
</dbReference>
<feature type="region of interest" description="Disordered" evidence="8">
    <location>
        <begin position="1"/>
        <end position="22"/>
    </location>
</feature>
<dbReference type="EMBL" id="JAPPUX010000001">
    <property type="protein sequence ID" value="MCY4725295.1"/>
    <property type="molecule type" value="Genomic_DNA"/>
</dbReference>
<protein>
    <recommendedName>
        <fullName evidence="3">histidine kinase</fullName>
        <ecNumber evidence="3">2.7.13.3</ecNumber>
    </recommendedName>
</protein>
<evidence type="ECO:0000313" key="12">
    <source>
        <dbReference type="EMBL" id="MCY4725295.1"/>
    </source>
</evidence>
<dbReference type="PROSITE" id="PS50112">
    <property type="entry name" value="PAS"/>
    <property type="match status" value="1"/>
</dbReference>
<name>A0ABT4C8M0_9ACTN</name>
<dbReference type="CDD" id="cd00130">
    <property type="entry name" value="PAS"/>
    <property type="match status" value="1"/>
</dbReference>
<dbReference type="PANTHER" id="PTHR43047:SF64">
    <property type="entry name" value="HISTIDINE KINASE CONTAINING CHEY-HOMOLOGOUS RECEIVER DOMAIN AND PAS DOMAIN-RELATED"/>
    <property type="match status" value="1"/>
</dbReference>
<dbReference type="InterPro" id="IPR005467">
    <property type="entry name" value="His_kinase_dom"/>
</dbReference>
<dbReference type="EC" id="2.7.13.3" evidence="3"/>
<keyword evidence="4" id="KW-0597">Phosphoprotein</keyword>
<comment type="caution">
    <text evidence="12">The sequence shown here is derived from an EMBL/GenBank/DDBJ whole genome shotgun (WGS) entry which is preliminary data.</text>
</comment>
<evidence type="ECO:0000256" key="1">
    <source>
        <dbReference type="ARBA" id="ARBA00000085"/>
    </source>
</evidence>
<evidence type="ECO:0000259" key="10">
    <source>
        <dbReference type="PROSITE" id="PS50112"/>
    </source>
</evidence>
<evidence type="ECO:0000256" key="8">
    <source>
        <dbReference type="SAM" id="MobiDB-lite"/>
    </source>
</evidence>
<dbReference type="SMART" id="SM00387">
    <property type="entry name" value="HATPase_c"/>
    <property type="match status" value="1"/>
</dbReference>
<dbReference type="Pfam" id="PF02518">
    <property type="entry name" value="HATPase_c"/>
    <property type="match status" value="1"/>
</dbReference>
<feature type="domain" description="Histidine kinase" evidence="9">
    <location>
        <begin position="160"/>
        <end position="385"/>
    </location>
</feature>
<evidence type="ECO:0000256" key="3">
    <source>
        <dbReference type="ARBA" id="ARBA00012438"/>
    </source>
</evidence>
<dbReference type="SMART" id="SM00091">
    <property type="entry name" value="PAS"/>
    <property type="match status" value="1"/>
</dbReference>
<evidence type="ECO:0000313" key="13">
    <source>
        <dbReference type="Proteomes" id="UP001074726"/>
    </source>
</evidence>
<organism evidence="12 13">
    <name type="scientific">Nocardioides pini</name>
    <dbReference type="NCBI Taxonomy" id="2975053"/>
    <lineage>
        <taxon>Bacteria</taxon>
        <taxon>Bacillati</taxon>
        <taxon>Actinomycetota</taxon>
        <taxon>Actinomycetes</taxon>
        <taxon>Propionibacteriales</taxon>
        <taxon>Nocardioidaceae</taxon>
        <taxon>Nocardioides</taxon>
    </lineage>
</organism>
<evidence type="ECO:0000256" key="4">
    <source>
        <dbReference type="ARBA" id="ARBA00022553"/>
    </source>
</evidence>
<dbReference type="InterPro" id="IPR000700">
    <property type="entry name" value="PAS-assoc_C"/>
</dbReference>
<dbReference type="Gene3D" id="3.30.450.20">
    <property type="entry name" value="PAS domain"/>
    <property type="match status" value="1"/>
</dbReference>
<dbReference type="GO" id="GO:0005524">
    <property type="term" value="F:ATP binding"/>
    <property type="evidence" value="ECO:0007669"/>
    <property type="project" value="UniProtKB-KW"/>
</dbReference>
<dbReference type="CDD" id="cd16922">
    <property type="entry name" value="HATPase_EvgS-ArcB-TorS-like"/>
    <property type="match status" value="1"/>
</dbReference>
<evidence type="ECO:0000256" key="2">
    <source>
        <dbReference type="ARBA" id="ARBA00004236"/>
    </source>
</evidence>
<evidence type="ECO:0000259" key="9">
    <source>
        <dbReference type="PROSITE" id="PS50109"/>
    </source>
</evidence>
<accession>A0ABT4C8M0</accession>
<feature type="domain" description="PAS" evidence="10">
    <location>
        <begin position="26"/>
        <end position="96"/>
    </location>
</feature>
<dbReference type="InterPro" id="IPR003661">
    <property type="entry name" value="HisK_dim/P_dom"/>
</dbReference>
<dbReference type="Pfam" id="PF08448">
    <property type="entry name" value="PAS_4"/>
    <property type="match status" value="1"/>
</dbReference>
<dbReference type="RefSeq" id="WP_268110100.1">
    <property type="nucleotide sequence ID" value="NZ_JAPPUX010000001.1"/>
</dbReference>
<dbReference type="PANTHER" id="PTHR43047">
    <property type="entry name" value="TWO-COMPONENT HISTIDINE PROTEIN KINASE"/>
    <property type="match status" value="1"/>
</dbReference>
<dbReference type="Gene3D" id="3.30.565.10">
    <property type="entry name" value="Histidine kinase-like ATPase, C-terminal domain"/>
    <property type="match status" value="1"/>
</dbReference>
<dbReference type="InterPro" id="IPR003594">
    <property type="entry name" value="HATPase_dom"/>
</dbReference>
<keyword evidence="12" id="KW-0067">ATP-binding</keyword>
<dbReference type="SUPFAM" id="SSF47384">
    <property type="entry name" value="Homodimeric domain of signal transducing histidine kinase"/>
    <property type="match status" value="1"/>
</dbReference>
<dbReference type="InterPro" id="IPR000014">
    <property type="entry name" value="PAS"/>
</dbReference>
<dbReference type="SUPFAM" id="SSF55874">
    <property type="entry name" value="ATPase domain of HSP90 chaperone/DNA topoisomerase II/histidine kinase"/>
    <property type="match status" value="1"/>
</dbReference>
<reference evidence="12" key="1">
    <citation type="submission" date="2022-08" db="EMBL/GenBank/DDBJ databases">
        <title>Genome sequencing of Nocardioides sp. STR2.</title>
        <authorList>
            <person name="So Y."/>
        </authorList>
    </citation>
    <scope>NUCLEOTIDE SEQUENCE</scope>
    <source>
        <strain evidence="12">STR2</strain>
    </source>
</reference>
<gene>
    <name evidence="12" type="ORF">NYO98_03315</name>
</gene>
<evidence type="ECO:0000256" key="6">
    <source>
        <dbReference type="ARBA" id="ARBA00022777"/>
    </source>
</evidence>
<evidence type="ECO:0000259" key="11">
    <source>
        <dbReference type="PROSITE" id="PS50113"/>
    </source>
</evidence>
<keyword evidence="5" id="KW-0808">Transferase</keyword>
<proteinExistence type="predicted"/>
<dbReference type="InterPro" id="IPR036890">
    <property type="entry name" value="HATPase_C_sf"/>
</dbReference>
<keyword evidence="7" id="KW-0902">Two-component regulatory system</keyword>
<dbReference type="Pfam" id="PF00512">
    <property type="entry name" value="HisKA"/>
    <property type="match status" value="1"/>
</dbReference>
<dbReference type="PRINTS" id="PR00344">
    <property type="entry name" value="BCTRLSENSOR"/>
</dbReference>
<dbReference type="SMART" id="SM00388">
    <property type="entry name" value="HisKA"/>
    <property type="match status" value="1"/>
</dbReference>
<comment type="subcellular location">
    <subcellularLocation>
        <location evidence="2">Cell membrane</location>
    </subcellularLocation>
</comment>
<comment type="catalytic activity">
    <reaction evidence="1">
        <text>ATP + protein L-histidine = ADP + protein N-phospho-L-histidine.</text>
        <dbReference type="EC" id="2.7.13.3"/>
    </reaction>
</comment>
<dbReference type="Proteomes" id="UP001074726">
    <property type="component" value="Unassembled WGS sequence"/>
</dbReference>
<dbReference type="InterPro" id="IPR013656">
    <property type="entry name" value="PAS_4"/>
</dbReference>
<evidence type="ECO:0000256" key="5">
    <source>
        <dbReference type="ARBA" id="ARBA00022679"/>
    </source>
</evidence>
<keyword evidence="13" id="KW-1185">Reference proteome</keyword>